<evidence type="ECO:0000256" key="1">
    <source>
        <dbReference type="ARBA" id="ARBA00012928"/>
    </source>
</evidence>
<dbReference type="RefSeq" id="WP_155165910.1">
    <property type="nucleotide sequence ID" value="NZ_DBGEHT010000188.1"/>
</dbReference>
<organism evidence="6 7">
    <name type="scientific">Parasutterella excrementihominis</name>
    <dbReference type="NCBI Taxonomy" id="487175"/>
    <lineage>
        <taxon>Bacteria</taxon>
        <taxon>Pseudomonadati</taxon>
        <taxon>Pseudomonadota</taxon>
        <taxon>Betaproteobacteria</taxon>
        <taxon>Burkholderiales</taxon>
        <taxon>Sutterellaceae</taxon>
        <taxon>Parasutterella</taxon>
    </lineage>
</organism>
<dbReference type="GO" id="GO:0017136">
    <property type="term" value="F:histone deacetylase activity, NAD-dependent"/>
    <property type="evidence" value="ECO:0007669"/>
    <property type="project" value="TreeGrafter"/>
</dbReference>
<dbReference type="InterPro" id="IPR003000">
    <property type="entry name" value="Sirtuin"/>
</dbReference>
<name>A0A6I3SBS2_9BURK</name>
<dbReference type="PANTHER" id="PTHR11085">
    <property type="entry name" value="NAD-DEPENDENT PROTEIN DEACYLASE SIRTUIN-5, MITOCHONDRIAL-RELATED"/>
    <property type="match status" value="1"/>
</dbReference>
<keyword evidence="3" id="KW-0520">NAD</keyword>
<keyword evidence="2" id="KW-0808">Transferase</keyword>
<evidence type="ECO:0000259" key="5">
    <source>
        <dbReference type="PROSITE" id="PS50305"/>
    </source>
</evidence>
<dbReference type="Pfam" id="PF02146">
    <property type="entry name" value="SIR2"/>
    <property type="match status" value="1"/>
</dbReference>
<feature type="binding site" evidence="4">
    <location>
        <position position="129"/>
    </location>
    <ligand>
        <name>Zn(2+)</name>
        <dbReference type="ChEBI" id="CHEBI:29105"/>
    </ligand>
</feature>
<dbReference type="GO" id="GO:0046872">
    <property type="term" value="F:metal ion binding"/>
    <property type="evidence" value="ECO:0007669"/>
    <property type="project" value="UniProtKB-KW"/>
</dbReference>
<dbReference type="PANTHER" id="PTHR11085:SF4">
    <property type="entry name" value="NAD-DEPENDENT PROTEIN DEACYLASE"/>
    <property type="match status" value="1"/>
</dbReference>
<dbReference type="InterPro" id="IPR026590">
    <property type="entry name" value="Ssirtuin_cat_dom"/>
</dbReference>
<dbReference type="SUPFAM" id="SSF52467">
    <property type="entry name" value="DHS-like NAD/FAD-binding domain"/>
    <property type="match status" value="1"/>
</dbReference>
<dbReference type="InterPro" id="IPR050134">
    <property type="entry name" value="NAD-dep_sirtuin_deacylases"/>
</dbReference>
<dbReference type="GO" id="GO:0070403">
    <property type="term" value="F:NAD+ binding"/>
    <property type="evidence" value="ECO:0007669"/>
    <property type="project" value="InterPro"/>
</dbReference>
<dbReference type="PROSITE" id="PS50305">
    <property type="entry name" value="SIRTUIN"/>
    <property type="match status" value="1"/>
</dbReference>
<keyword evidence="4" id="KW-0862">Zinc</keyword>
<dbReference type="InterPro" id="IPR029035">
    <property type="entry name" value="DHS-like_NAD/FAD-binding_dom"/>
</dbReference>
<accession>A0A6I3SBS2</accession>
<gene>
    <name evidence="6" type="ORF">GMD42_09280</name>
</gene>
<dbReference type="EMBL" id="WNCL01000030">
    <property type="protein sequence ID" value="MTU43806.1"/>
    <property type="molecule type" value="Genomic_DNA"/>
</dbReference>
<comment type="caution">
    <text evidence="6">The sequence shown here is derived from an EMBL/GenBank/DDBJ whole genome shotgun (WGS) entry which is preliminary data.</text>
</comment>
<evidence type="ECO:0000256" key="2">
    <source>
        <dbReference type="ARBA" id="ARBA00022679"/>
    </source>
</evidence>
<sequence length="257" mass="29272">MEINFKELTLKGDRPLVFILSGAGLSAESGIPTFRDANGLWRKYDPKELASIRALERHTQDVFDFYNERIKNAEPCRPNAAHIVIANFQKEMAPFCDVIHVTQNVDNLNELAGAPRVFHLHGDFQTSLCRKCKKTFPRVGFYEREQVCPVCEATNFAMRPNVVLFGEVPYGMDWIPSYLKKACVFISVGTSGTVYPATNFVRETKASIRINLDLDPLIHPYSKFNHRIYGKCTETLPPLLEELKKELTSRLKEKATE</sequence>
<evidence type="ECO:0000256" key="3">
    <source>
        <dbReference type="ARBA" id="ARBA00023027"/>
    </source>
</evidence>
<evidence type="ECO:0000313" key="7">
    <source>
        <dbReference type="Proteomes" id="UP000462362"/>
    </source>
</evidence>
<dbReference type="AlphaFoldDB" id="A0A6I3SBS2"/>
<keyword evidence="4" id="KW-0479">Metal-binding</keyword>
<feature type="binding site" evidence="4">
    <location>
        <position position="148"/>
    </location>
    <ligand>
        <name>Zn(2+)</name>
        <dbReference type="ChEBI" id="CHEBI:29105"/>
    </ligand>
</feature>
<dbReference type="Gene3D" id="3.30.1600.10">
    <property type="entry name" value="SIR2/SIRT2 'Small Domain"/>
    <property type="match status" value="1"/>
</dbReference>
<feature type="binding site" evidence="4">
    <location>
        <position position="151"/>
    </location>
    <ligand>
        <name>Zn(2+)</name>
        <dbReference type="ChEBI" id="CHEBI:29105"/>
    </ligand>
</feature>
<feature type="domain" description="Deacetylase sirtuin-type" evidence="5">
    <location>
        <begin position="1"/>
        <end position="246"/>
    </location>
</feature>
<evidence type="ECO:0000256" key="4">
    <source>
        <dbReference type="PROSITE-ProRule" id="PRU00236"/>
    </source>
</evidence>
<feature type="active site" description="Proton acceptor" evidence="4">
    <location>
        <position position="121"/>
    </location>
</feature>
<reference evidence="6 7" key="1">
    <citation type="journal article" date="2019" name="Nat. Med.">
        <title>A library of human gut bacterial isolates paired with longitudinal multiomics data enables mechanistic microbiome research.</title>
        <authorList>
            <person name="Poyet M."/>
            <person name="Groussin M."/>
            <person name="Gibbons S.M."/>
            <person name="Avila-Pacheco J."/>
            <person name="Jiang X."/>
            <person name="Kearney S.M."/>
            <person name="Perrotta A.R."/>
            <person name="Berdy B."/>
            <person name="Zhao S."/>
            <person name="Lieberman T.D."/>
            <person name="Swanson P.K."/>
            <person name="Smith M."/>
            <person name="Roesemann S."/>
            <person name="Alexander J.E."/>
            <person name="Rich S.A."/>
            <person name="Livny J."/>
            <person name="Vlamakis H."/>
            <person name="Clish C."/>
            <person name="Bullock K."/>
            <person name="Deik A."/>
            <person name="Scott J."/>
            <person name="Pierce K.A."/>
            <person name="Xavier R.J."/>
            <person name="Alm E.J."/>
        </authorList>
    </citation>
    <scope>NUCLEOTIDE SEQUENCE [LARGE SCALE GENOMIC DNA]</scope>
    <source>
        <strain evidence="6 7">BIOML-A2</strain>
    </source>
</reference>
<dbReference type="Proteomes" id="UP000462362">
    <property type="component" value="Unassembled WGS sequence"/>
</dbReference>
<dbReference type="EC" id="2.3.1.286" evidence="1"/>
<dbReference type="Gene3D" id="3.40.50.1220">
    <property type="entry name" value="TPP-binding domain"/>
    <property type="match status" value="1"/>
</dbReference>
<protein>
    <recommendedName>
        <fullName evidence="1">protein acetyllysine N-acetyltransferase</fullName>
        <ecNumber evidence="1">2.3.1.286</ecNumber>
    </recommendedName>
</protein>
<dbReference type="InterPro" id="IPR026591">
    <property type="entry name" value="Sirtuin_cat_small_dom_sf"/>
</dbReference>
<evidence type="ECO:0000313" key="6">
    <source>
        <dbReference type="EMBL" id="MTU43806.1"/>
    </source>
</evidence>
<proteinExistence type="predicted"/>
<feature type="binding site" evidence="4">
    <location>
        <position position="132"/>
    </location>
    <ligand>
        <name>Zn(2+)</name>
        <dbReference type="ChEBI" id="CHEBI:29105"/>
    </ligand>
</feature>